<evidence type="ECO:0000256" key="4">
    <source>
        <dbReference type="ARBA" id="ARBA00022692"/>
    </source>
</evidence>
<feature type="transmembrane region" description="Helical" evidence="7">
    <location>
        <begin position="6"/>
        <end position="23"/>
    </location>
</feature>
<keyword evidence="2" id="KW-0813">Transport</keyword>
<dbReference type="Pfam" id="PF03547">
    <property type="entry name" value="Mem_trans"/>
    <property type="match status" value="1"/>
</dbReference>
<feature type="transmembrane region" description="Helical" evidence="7">
    <location>
        <begin position="127"/>
        <end position="149"/>
    </location>
</feature>
<evidence type="ECO:0000256" key="7">
    <source>
        <dbReference type="SAM" id="Phobius"/>
    </source>
</evidence>
<dbReference type="RefSeq" id="WP_218391982.1">
    <property type="nucleotide sequence ID" value="NZ_JAHUZE010000002.1"/>
</dbReference>
<keyword evidence="4 7" id="KW-0812">Transmembrane</keyword>
<feature type="transmembrane region" description="Helical" evidence="7">
    <location>
        <begin position="65"/>
        <end position="88"/>
    </location>
</feature>
<feature type="transmembrane region" description="Helical" evidence="7">
    <location>
        <begin position="95"/>
        <end position="115"/>
    </location>
</feature>
<evidence type="ECO:0000313" key="8">
    <source>
        <dbReference type="EMBL" id="MBV7378806.1"/>
    </source>
</evidence>
<dbReference type="PANTHER" id="PTHR36838:SF3">
    <property type="entry name" value="TRANSPORTER AUXIN EFFLUX CARRIER EC FAMILY"/>
    <property type="match status" value="1"/>
</dbReference>
<feature type="transmembrane region" description="Helical" evidence="7">
    <location>
        <begin position="227"/>
        <end position="247"/>
    </location>
</feature>
<evidence type="ECO:0000256" key="2">
    <source>
        <dbReference type="ARBA" id="ARBA00022448"/>
    </source>
</evidence>
<proteinExistence type="predicted"/>
<feature type="transmembrane region" description="Helical" evidence="7">
    <location>
        <begin position="35"/>
        <end position="53"/>
    </location>
</feature>
<keyword evidence="6 7" id="KW-0472">Membrane</keyword>
<organism evidence="8 9">
    <name type="scientific">Maritimibacter dapengensis</name>
    <dbReference type="NCBI Taxonomy" id="2836868"/>
    <lineage>
        <taxon>Bacteria</taxon>
        <taxon>Pseudomonadati</taxon>
        <taxon>Pseudomonadota</taxon>
        <taxon>Alphaproteobacteria</taxon>
        <taxon>Rhodobacterales</taxon>
        <taxon>Roseobacteraceae</taxon>
        <taxon>Maritimibacter</taxon>
    </lineage>
</organism>
<evidence type="ECO:0000313" key="9">
    <source>
        <dbReference type="Proteomes" id="UP000756530"/>
    </source>
</evidence>
<gene>
    <name evidence="8" type="ORF">KJP28_07685</name>
</gene>
<accession>A0ABS6T2P0</accession>
<feature type="transmembrane region" description="Helical" evidence="7">
    <location>
        <begin position="170"/>
        <end position="190"/>
    </location>
</feature>
<feature type="transmembrane region" description="Helical" evidence="7">
    <location>
        <begin position="196"/>
        <end position="215"/>
    </location>
</feature>
<reference evidence="8 9" key="1">
    <citation type="submission" date="2021-05" db="EMBL/GenBank/DDBJ databases">
        <title>Culturable bacteria isolated from Daya Bay.</title>
        <authorList>
            <person name="Zheng W."/>
            <person name="Yu S."/>
            <person name="Huang Y."/>
        </authorList>
    </citation>
    <scope>NUCLEOTIDE SEQUENCE [LARGE SCALE GENOMIC DNA]</scope>
    <source>
        <strain evidence="8 9">DP4N28-5</strain>
    </source>
</reference>
<evidence type="ECO:0000256" key="3">
    <source>
        <dbReference type="ARBA" id="ARBA00022475"/>
    </source>
</evidence>
<dbReference type="Proteomes" id="UP000756530">
    <property type="component" value="Unassembled WGS sequence"/>
</dbReference>
<evidence type="ECO:0000256" key="6">
    <source>
        <dbReference type="ARBA" id="ARBA00023136"/>
    </source>
</evidence>
<comment type="caution">
    <text evidence="8">The sequence shown here is derived from an EMBL/GenBank/DDBJ whole genome shotgun (WGS) entry which is preliminary data.</text>
</comment>
<comment type="subcellular location">
    <subcellularLocation>
        <location evidence="1">Membrane</location>
        <topology evidence="1">Multi-pass membrane protein</topology>
    </subcellularLocation>
</comment>
<evidence type="ECO:0000256" key="5">
    <source>
        <dbReference type="ARBA" id="ARBA00022989"/>
    </source>
</evidence>
<protein>
    <submittedName>
        <fullName evidence="8">AEC family transporter</fullName>
    </submittedName>
</protein>
<feature type="transmembrane region" description="Helical" evidence="7">
    <location>
        <begin position="259"/>
        <end position="278"/>
    </location>
</feature>
<name>A0ABS6T2P0_9RHOB</name>
<keyword evidence="5 7" id="KW-1133">Transmembrane helix</keyword>
<dbReference type="EMBL" id="JAHUZE010000002">
    <property type="protein sequence ID" value="MBV7378806.1"/>
    <property type="molecule type" value="Genomic_DNA"/>
</dbReference>
<sequence>MSALIEVILPVFLVIGFGYLSSWKLGLNERAVDGLMTFAQNFAVPVLLFRAMSQIEIGDTFDPDLFISFYTGASIGFASGLLGARFLFGRPWPDSVAIGFATLFSNGVLLGLPITERAYGSGALASNFAIISIHAPFCYLVGVTAMEIVRSGGGGILRPLKQVARTMTRNPLVIAIALGLAVNLSGLTLPLPVRDAVNLVAGASLPAALFGLGGVLRTYRPEGDFRVVLWIMAVSLVLHPAVTWGLGQMLNLTTEQLRSAVLTASMAPGVNAFLFASLYGVGKRVAATAVLAATASSLLTIWVWLHLLP</sequence>
<keyword evidence="9" id="KW-1185">Reference proteome</keyword>
<evidence type="ECO:0000256" key="1">
    <source>
        <dbReference type="ARBA" id="ARBA00004141"/>
    </source>
</evidence>
<keyword evidence="3" id="KW-1003">Cell membrane</keyword>
<feature type="transmembrane region" description="Helical" evidence="7">
    <location>
        <begin position="285"/>
        <end position="305"/>
    </location>
</feature>
<dbReference type="PANTHER" id="PTHR36838">
    <property type="entry name" value="AUXIN EFFLUX CARRIER FAMILY PROTEIN"/>
    <property type="match status" value="1"/>
</dbReference>
<dbReference type="InterPro" id="IPR004776">
    <property type="entry name" value="Mem_transp_PIN-like"/>
</dbReference>